<sequence>MKKVISSVLVGAIVLTGAGVTTAPPVEAKEKANSEITVQASRTVSETRTYTTSNIPSSITYAKDGWVGILYQSSIEELGLGKYRVTFTGTVVRDPGFH</sequence>
<feature type="signal peptide" evidence="1">
    <location>
        <begin position="1"/>
        <end position="23"/>
    </location>
</feature>
<dbReference type="RefSeq" id="WP_099728639.1">
    <property type="nucleotide sequence ID" value="NZ_CP101833.1"/>
</dbReference>
<evidence type="ECO:0000313" key="2">
    <source>
        <dbReference type="EMBL" id="PIK25518.1"/>
    </source>
</evidence>
<protein>
    <submittedName>
        <fullName evidence="2">Uncharacterized protein</fullName>
    </submittedName>
</protein>
<evidence type="ECO:0000256" key="1">
    <source>
        <dbReference type="SAM" id="SignalP"/>
    </source>
</evidence>
<organism evidence="2 3">
    <name type="scientific">Bacillus pumilus</name>
    <name type="common">Bacillus mesentericus</name>
    <dbReference type="NCBI Taxonomy" id="1408"/>
    <lineage>
        <taxon>Bacteria</taxon>
        <taxon>Bacillati</taxon>
        <taxon>Bacillota</taxon>
        <taxon>Bacilli</taxon>
        <taxon>Bacillales</taxon>
        <taxon>Bacillaceae</taxon>
        <taxon>Bacillus</taxon>
    </lineage>
</organism>
<evidence type="ECO:0000313" key="3">
    <source>
        <dbReference type="Proteomes" id="UP000230768"/>
    </source>
</evidence>
<dbReference type="EMBL" id="PEKP01000033">
    <property type="protein sequence ID" value="PIK25518.1"/>
    <property type="molecule type" value="Genomic_DNA"/>
</dbReference>
<dbReference type="Proteomes" id="UP000230768">
    <property type="component" value="Unassembled WGS sequence"/>
</dbReference>
<proteinExistence type="predicted"/>
<comment type="caution">
    <text evidence="2">The sequence shown here is derived from an EMBL/GenBank/DDBJ whole genome shotgun (WGS) entry which is preliminary data.</text>
</comment>
<keyword evidence="1" id="KW-0732">Signal</keyword>
<accession>A0A2G8IPT6</accession>
<gene>
    <name evidence="2" type="ORF">CTV99_17560</name>
</gene>
<reference evidence="2 3" key="1">
    <citation type="submission" date="2017-11" db="EMBL/GenBank/DDBJ databases">
        <title>Draft genome sequence of Bacillus pumilus 51_5il from lake Gorkoye (Russia: Novosibirsk region).</title>
        <authorList>
            <person name="Shipova A.A."/>
            <person name="Rozanov A.S."/>
            <person name="Bryanskaya A.V."/>
            <person name="Peltek S.E."/>
        </authorList>
    </citation>
    <scope>NUCLEOTIDE SEQUENCE [LARGE SCALE GENOMIC DNA]</scope>
    <source>
        <strain evidence="2 3">51_5il</strain>
    </source>
</reference>
<name>A0A2G8IPT6_BACPU</name>
<feature type="chain" id="PRO_5038924134" evidence="1">
    <location>
        <begin position="24"/>
        <end position="98"/>
    </location>
</feature>
<dbReference type="AlphaFoldDB" id="A0A2G8IPT6"/>